<evidence type="ECO:0000256" key="4">
    <source>
        <dbReference type="ARBA" id="ARBA00022840"/>
    </source>
</evidence>
<dbReference type="InterPro" id="IPR004522">
    <property type="entry name" value="Asn-tRNA-ligase"/>
</dbReference>
<dbReference type="STRING" id="39841.SAMN05660836_00551"/>
<dbReference type="InterPro" id="IPR045864">
    <property type="entry name" value="aa-tRNA-synth_II/BPL/LPL"/>
</dbReference>
<dbReference type="CDD" id="cd00776">
    <property type="entry name" value="AsxRS_core"/>
    <property type="match status" value="1"/>
</dbReference>
<dbReference type="Proteomes" id="UP000199611">
    <property type="component" value="Unassembled WGS sequence"/>
</dbReference>
<dbReference type="PANTHER" id="PTHR22594">
    <property type="entry name" value="ASPARTYL/LYSYL-TRNA SYNTHETASE"/>
    <property type="match status" value="1"/>
</dbReference>
<feature type="domain" description="Aminoacyl-transfer RNA synthetases class-II family profile" evidence="8">
    <location>
        <begin position="140"/>
        <end position="444"/>
    </location>
</feature>
<dbReference type="Gene3D" id="2.40.50.140">
    <property type="entry name" value="Nucleic acid-binding proteins"/>
    <property type="match status" value="1"/>
</dbReference>
<dbReference type="Gene3D" id="3.30.930.10">
    <property type="entry name" value="Bira Bifunctional Protein, Domain 2"/>
    <property type="match status" value="1"/>
</dbReference>
<evidence type="ECO:0000256" key="7">
    <source>
        <dbReference type="HAMAP-Rule" id="MF_00534"/>
    </source>
</evidence>
<protein>
    <recommendedName>
        <fullName evidence="7">Asparagine--tRNA ligase</fullName>
        <ecNumber evidence="7">6.1.1.22</ecNumber>
    </recommendedName>
    <alternativeName>
        <fullName evidence="7">Asparaginyl-tRNA synthetase</fullName>
        <shortName evidence="7">AsnRS</shortName>
    </alternativeName>
</protein>
<dbReference type="PRINTS" id="PR01042">
    <property type="entry name" value="TRNASYNTHASP"/>
</dbReference>
<accession>A0A1I4RCX0</accession>
<dbReference type="GO" id="GO:0004816">
    <property type="term" value="F:asparagine-tRNA ligase activity"/>
    <property type="evidence" value="ECO:0007669"/>
    <property type="project" value="UniProtKB-UniRule"/>
</dbReference>
<dbReference type="HAMAP" id="MF_00534">
    <property type="entry name" value="Asn_tRNA_synth"/>
    <property type="match status" value="1"/>
</dbReference>
<name>A0A1I4RCX0_9BACT</name>
<dbReference type="SUPFAM" id="SSF55681">
    <property type="entry name" value="Class II aaRS and biotin synthetases"/>
    <property type="match status" value="1"/>
</dbReference>
<dbReference type="InterPro" id="IPR004364">
    <property type="entry name" value="Aa-tRNA-synt_II"/>
</dbReference>
<comment type="similarity">
    <text evidence="1 7">Belongs to the class-II aminoacyl-tRNA synthetase family.</text>
</comment>
<dbReference type="NCBIfam" id="NF003037">
    <property type="entry name" value="PRK03932.1"/>
    <property type="match status" value="1"/>
</dbReference>
<dbReference type="AlphaFoldDB" id="A0A1I4RCX0"/>
<dbReference type="RefSeq" id="WP_093393289.1">
    <property type="nucleotide sequence ID" value="NZ_FOUU01000001.1"/>
</dbReference>
<keyword evidence="3 7" id="KW-0547">Nucleotide-binding</keyword>
<comment type="subunit">
    <text evidence="7">Homodimer.</text>
</comment>
<dbReference type="OrthoDB" id="9802326at2"/>
<dbReference type="GO" id="GO:0003676">
    <property type="term" value="F:nucleic acid binding"/>
    <property type="evidence" value="ECO:0007669"/>
    <property type="project" value="InterPro"/>
</dbReference>
<keyword evidence="2 7" id="KW-0436">Ligase</keyword>
<dbReference type="Pfam" id="PF01336">
    <property type="entry name" value="tRNA_anti-codon"/>
    <property type="match status" value="1"/>
</dbReference>
<dbReference type="SUPFAM" id="SSF50249">
    <property type="entry name" value="Nucleic acid-binding proteins"/>
    <property type="match status" value="1"/>
</dbReference>
<evidence type="ECO:0000256" key="5">
    <source>
        <dbReference type="ARBA" id="ARBA00022917"/>
    </source>
</evidence>
<comment type="catalytic activity">
    <reaction evidence="7">
        <text>tRNA(Asn) + L-asparagine + ATP = L-asparaginyl-tRNA(Asn) + AMP + diphosphate + H(+)</text>
        <dbReference type="Rhea" id="RHEA:11180"/>
        <dbReference type="Rhea" id="RHEA-COMP:9659"/>
        <dbReference type="Rhea" id="RHEA-COMP:9674"/>
        <dbReference type="ChEBI" id="CHEBI:15378"/>
        <dbReference type="ChEBI" id="CHEBI:30616"/>
        <dbReference type="ChEBI" id="CHEBI:33019"/>
        <dbReference type="ChEBI" id="CHEBI:58048"/>
        <dbReference type="ChEBI" id="CHEBI:78442"/>
        <dbReference type="ChEBI" id="CHEBI:78515"/>
        <dbReference type="ChEBI" id="CHEBI:456215"/>
        <dbReference type="EC" id="6.1.1.22"/>
    </reaction>
</comment>
<dbReference type="PANTHER" id="PTHR22594:SF34">
    <property type="entry name" value="ASPARAGINE--TRNA LIGASE, MITOCHONDRIAL-RELATED"/>
    <property type="match status" value="1"/>
</dbReference>
<gene>
    <name evidence="7" type="primary">asnS</name>
    <name evidence="9" type="ORF">SAMN05660836_00551</name>
</gene>
<sequence length="454" mass="51758">MIQEGTPVREILRRWAEHIGRRVMINGWVRTRRDSKAGISFVEVNDGSCLKNLQVIVDHGRDRFQEILQSLTTGASVSITGVVRRSPAKGQPVEVEAESISIVGSCDPASYPLQKKRHSFEFLREIAHLRPRTNTIGAVMRVRNSVSYAVHRFFQERGFYYIHTPIITTSDCEGAGEVFRVTAQQDPEFFGRPTYLTVSGQLQAEVYALALGKVYTFGPTFRAENSQTRRHLSEFWMIEPEMAFADLENDLALAQDFLHHVVSSVMSECDEELQFFSKFFDEKLLERLQTVAERPFEVVTYTEAISLLKKSGENFTYPAEWGCDLQAEHERYLTERVFNGPVAVIHFPRDIKPFYMKVNDDGRTVAAMDVLVAGVGEIIGGSEREYRYELLLEQMKLKGMNPEAYEWYLDLRKYGSVPHAGFGLGLERLIQFLTGVPNIRETIPFPRVPGYAFA</sequence>
<keyword evidence="6 7" id="KW-0030">Aminoacyl-tRNA synthetase</keyword>
<dbReference type="FunFam" id="3.30.930.10:FF:000016">
    <property type="entry name" value="Asparagine--tRNA ligase"/>
    <property type="match status" value="1"/>
</dbReference>
<organism evidence="9 10">
    <name type="scientific">Thermodesulforhabdus norvegica</name>
    <dbReference type="NCBI Taxonomy" id="39841"/>
    <lineage>
        <taxon>Bacteria</taxon>
        <taxon>Pseudomonadati</taxon>
        <taxon>Thermodesulfobacteriota</taxon>
        <taxon>Syntrophobacteria</taxon>
        <taxon>Syntrophobacterales</taxon>
        <taxon>Thermodesulforhabdaceae</taxon>
        <taxon>Thermodesulforhabdus</taxon>
    </lineage>
</organism>
<keyword evidence="5 7" id="KW-0648">Protein biosynthesis</keyword>
<dbReference type="InterPro" id="IPR002312">
    <property type="entry name" value="Asp/Asn-tRNA-synth_IIb"/>
</dbReference>
<evidence type="ECO:0000259" key="8">
    <source>
        <dbReference type="PROSITE" id="PS50862"/>
    </source>
</evidence>
<evidence type="ECO:0000313" key="9">
    <source>
        <dbReference type="EMBL" id="SFM50101.1"/>
    </source>
</evidence>
<dbReference type="GO" id="GO:0005524">
    <property type="term" value="F:ATP binding"/>
    <property type="evidence" value="ECO:0007669"/>
    <property type="project" value="UniProtKB-UniRule"/>
</dbReference>
<evidence type="ECO:0000256" key="1">
    <source>
        <dbReference type="ARBA" id="ARBA00008226"/>
    </source>
</evidence>
<dbReference type="GO" id="GO:0006421">
    <property type="term" value="P:asparaginyl-tRNA aminoacylation"/>
    <property type="evidence" value="ECO:0007669"/>
    <property type="project" value="UniProtKB-UniRule"/>
</dbReference>
<dbReference type="EMBL" id="FOUU01000001">
    <property type="protein sequence ID" value="SFM50101.1"/>
    <property type="molecule type" value="Genomic_DNA"/>
</dbReference>
<proteinExistence type="inferred from homology"/>
<evidence type="ECO:0000256" key="6">
    <source>
        <dbReference type="ARBA" id="ARBA00023146"/>
    </source>
</evidence>
<dbReference type="InterPro" id="IPR006195">
    <property type="entry name" value="aa-tRNA-synth_II"/>
</dbReference>
<dbReference type="Pfam" id="PF00152">
    <property type="entry name" value="tRNA-synt_2"/>
    <property type="match status" value="1"/>
</dbReference>
<dbReference type="GO" id="GO:0005737">
    <property type="term" value="C:cytoplasm"/>
    <property type="evidence" value="ECO:0007669"/>
    <property type="project" value="UniProtKB-SubCell"/>
</dbReference>
<keyword evidence="7" id="KW-0963">Cytoplasm</keyword>
<reference evidence="9 10" key="1">
    <citation type="submission" date="2016-10" db="EMBL/GenBank/DDBJ databases">
        <authorList>
            <person name="de Groot N.N."/>
        </authorList>
    </citation>
    <scope>NUCLEOTIDE SEQUENCE [LARGE SCALE GENOMIC DNA]</scope>
    <source>
        <strain evidence="9 10">DSM 9990</strain>
    </source>
</reference>
<evidence type="ECO:0000256" key="2">
    <source>
        <dbReference type="ARBA" id="ARBA00022598"/>
    </source>
</evidence>
<dbReference type="CDD" id="cd04318">
    <property type="entry name" value="EcAsnRS_like_N"/>
    <property type="match status" value="1"/>
</dbReference>
<keyword evidence="10" id="KW-1185">Reference proteome</keyword>
<dbReference type="InterPro" id="IPR012340">
    <property type="entry name" value="NA-bd_OB-fold"/>
</dbReference>
<dbReference type="NCBIfam" id="TIGR00457">
    <property type="entry name" value="asnS"/>
    <property type="match status" value="1"/>
</dbReference>
<evidence type="ECO:0000313" key="10">
    <source>
        <dbReference type="Proteomes" id="UP000199611"/>
    </source>
</evidence>
<dbReference type="EC" id="6.1.1.22" evidence="7"/>
<evidence type="ECO:0000256" key="3">
    <source>
        <dbReference type="ARBA" id="ARBA00022741"/>
    </source>
</evidence>
<keyword evidence="4 7" id="KW-0067">ATP-binding</keyword>
<dbReference type="InterPro" id="IPR004365">
    <property type="entry name" value="NA-bd_OB_tRNA"/>
</dbReference>
<dbReference type="PROSITE" id="PS50862">
    <property type="entry name" value="AA_TRNA_LIGASE_II"/>
    <property type="match status" value="1"/>
</dbReference>
<comment type="subcellular location">
    <subcellularLocation>
        <location evidence="7">Cytoplasm</location>
    </subcellularLocation>
</comment>